<dbReference type="Proteomes" id="UP001148737">
    <property type="component" value="Unassembled WGS sequence"/>
</dbReference>
<keyword evidence="2" id="KW-1185">Reference proteome</keyword>
<accession>A0ACC1QTY3</accession>
<protein>
    <submittedName>
        <fullName evidence="1">Uncharacterized protein</fullName>
    </submittedName>
</protein>
<evidence type="ECO:0000313" key="1">
    <source>
        <dbReference type="EMBL" id="KAJ3491483.1"/>
    </source>
</evidence>
<evidence type="ECO:0000313" key="2">
    <source>
        <dbReference type="Proteomes" id="UP001148737"/>
    </source>
</evidence>
<organism evidence="1 2">
    <name type="scientific">Lecanicillium saksenae</name>
    <dbReference type="NCBI Taxonomy" id="468837"/>
    <lineage>
        <taxon>Eukaryota</taxon>
        <taxon>Fungi</taxon>
        <taxon>Dikarya</taxon>
        <taxon>Ascomycota</taxon>
        <taxon>Pezizomycotina</taxon>
        <taxon>Sordariomycetes</taxon>
        <taxon>Hypocreomycetidae</taxon>
        <taxon>Hypocreales</taxon>
        <taxon>Cordycipitaceae</taxon>
        <taxon>Lecanicillium</taxon>
    </lineage>
</organism>
<proteinExistence type="predicted"/>
<dbReference type="EMBL" id="JANAKD010000645">
    <property type="protein sequence ID" value="KAJ3491483.1"/>
    <property type="molecule type" value="Genomic_DNA"/>
</dbReference>
<reference evidence="1" key="1">
    <citation type="submission" date="2022-07" db="EMBL/GenBank/DDBJ databases">
        <title>Genome Sequence of Lecanicillium saksenae.</title>
        <authorList>
            <person name="Buettner E."/>
        </authorList>
    </citation>
    <scope>NUCLEOTIDE SEQUENCE</scope>
    <source>
        <strain evidence="1">VT-O1</strain>
    </source>
</reference>
<name>A0ACC1QTY3_9HYPO</name>
<comment type="caution">
    <text evidence="1">The sequence shown here is derived from an EMBL/GenBank/DDBJ whole genome shotgun (WGS) entry which is preliminary data.</text>
</comment>
<gene>
    <name evidence="1" type="ORF">NLG97_g5589</name>
</gene>
<sequence>MGEEVIVADATARSERWRRRQPRREASYGIKQAVDVRNLQCSGALGRSSRKSYRLVRMHKNRQRSTPSPDRDTTVMADDSEASLSSSPTASEELQILAQASSRFEEVVTYSLTPPGLILISSEHRQLLEYFQHGVCQTICTNPYRVQEFCATVLPFAHTNQCALAAVLALALSYRSFVTTEPSDEQRATKMCLLAIRLLRESLDTPPDHRTTLVALTASLLLSIGNIFSSGAPKIWHFYLDGALVLREKLGQHPATAQLKCLRRWCRFLKITTFNSDSGDIKSGRETDWSSEPNHICDLSGISPDLSPILERIRDFCRRHNADKTLIHDIFGQLYVDYIRLIEAVTKSLRRRSRVIQDHNNLSAEANRDLWLLDEAYHHVALLQLHLCMHTAKTPLTLAIRASVRRIIDCIGGMNLTKKPNYVAYTVNPLRQACKSAMVREDKEMLSRLIKQAQGCVPIASFTRIQRYLY</sequence>